<dbReference type="Proteomes" id="UP000092544">
    <property type="component" value="Unassembled WGS sequence"/>
</dbReference>
<reference evidence="2 3" key="1">
    <citation type="submission" date="2016-06" db="EMBL/GenBank/DDBJ databases">
        <authorList>
            <person name="Kjaerup R.B."/>
            <person name="Dalgaard T.S."/>
            <person name="Juul-Madsen H.R."/>
        </authorList>
    </citation>
    <scope>NUCLEOTIDE SEQUENCE [LARGE SCALE GENOMIC DNA]</scope>
    <source>
        <strain evidence="2 3">CECT 8886</strain>
    </source>
</reference>
<dbReference type="AlphaFoldDB" id="A0A1A8TTA6"/>
<dbReference type="InterPro" id="IPR000182">
    <property type="entry name" value="GNAT_dom"/>
</dbReference>
<dbReference type="SUPFAM" id="SSF55729">
    <property type="entry name" value="Acyl-CoA N-acyltransferases (Nat)"/>
    <property type="match status" value="1"/>
</dbReference>
<evidence type="ECO:0000313" key="2">
    <source>
        <dbReference type="EMBL" id="SBS36643.1"/>
    </source>
</evidence>
<evidence type="ECO:0000313" key="3">
    <source>
        <dbReference type="Proteomes" id="UP000092544"/>
    </source>
</evidence>
<accession>A0A1A8TTA6</accession>
<dbReference type="EMBL" id="FLOB01000014">
    <property type="protein sequence ID" value="SBS36643.1"/>
    <property type="molecule type" value="Genomic_DNA"/>
</dbReference>
<dbReference type="InterPro" id="IPR051531">
    <property type="entry name" value="N-acetyltransferase"/>
</dbReference>
<dbReference type="PANTHER" id="PTHR43792">
    <property type="entry name" value="GNAT FAMILY, PUTATIVE (AFU_ORTHOLOGUE AFUA_3G00765)-RELATED-RELATED"/>
    <property type="match status" value="1"/>
</dbReference>
<dbReference type="Pfam" id="PF13302">
    <property type="entry name" value="Acetyltransf_3"/>
    <property type="match status" value="1"/>
</dbReference>
<feature type="domain" description="N-acetyltransferase" evidence="1">
    <location>
        <begin position="33"/>
        <end position="172"/>
    </location>
</feature>
<dbReference type="RefSeq" id="WP_083201037.1">
    <property type="nucleotide sequence ID" value="NZ_FLOB01000014.1"/>
</dbReference>
<keyword evidence="3" id="KW-1185">Reference proteome</keyword>
<sequence length="202" mass="23151">MAGLFSHFFTRGFPRIARRSVQQVSQPVMYSDRLVLRPFLLSDADVVAYLLNTSLVADMTATIPHPYPEDLSARWIESHLEGWQARRFICFAVELKQTKQLIGSISLMNIHDDQAELGYWYGVDFWRQGYATEAAKRLLCCACSDFGLKRLMARHLDRNPASGNVLKKVGFVHQSSEMQQLGLMTCEELMHLYVYQPPFLVT</sequence>
<dbReference type="STRING" id="1792290.MSP8886_03787"/>
<evidence type="ECO:0000259" key="1">
    <source>
        <dbReference type="Pfam" id="PF13302"/>
    </source>
</evidence>
<gene>
    <name evidence="2" type="ORF">MSP8886_03787</name>
</gene>
<organism evidence="2 3">
    <name type="scientific">Marinomonas spartinae</name>
    <dbReference type="NCBI Taxonomy" id="1792290"/>
    <lineage>
        <taxon>Bacteria</taxon>
        <taxon>Pseudomonadati</taxon>
        <taxon>Pseudomonadota</taxon>
        <taxon>Gammaproteobacteria</taxon>
        <taxon>Oceanospirillales</taxon>
        <taxon>Oceanospirillaceae</taxon>
        <taxon>Marinomonas</taxon>
    </lineage>
</organism>
<dbReference type="Gene3D" id="3.40.630.30">
    <property type="match status" value="1"/>
</dbReference>
<dbReference type="OrthoDB" id="9801656at2"/>
<dbReference type="GO" id="GO:0016747">
    <property type="term" value="F:acyltransferase activity, transferring groups other than amino-acyl groups"/>
    <property type="evidence" value="ECO:0007669"/>
    <property type="project" value="InterPro"/>
</dbReference>
<name>A0A1A8TTA6_9GAMM</name>
<proteinExistence type="predicted"/>
<protein>
    <recommendedName>
        <fullName evidence="1">N-acetyltransferase domain-containing protein</fullName>
    </recommendedName>
</protein>
<dbReference type="InterPro" id="IPR016181">
    <property type="entry name" value="Acyl_CoA_acyltransferase"/>
</dbReference>